<comment type="cofactor">
    <cofactor evidence="1">
        <name>Cu cation</name>
        <dbReference type="ChEBI" id="CHEBI:23378"/>
    </cofactor>
</comment>
<dbReference type="Pfam" id="PF00754">
    <property type="entry name" value="F5_F8_type_C"/>
    <property type="match status" value="2"/>
</dbReference>
<dbReference type="InterPro" id="IPR000421">
    <property type="entry name" value="FA58C"/>
</dbReference>
<protein>
    <recommendedName>
        <fullName evidence="5">ferroxidase</fullName>
        <ecNumber evidence="5">1.16.3.1</ecNumber>
    </recommendedName>
</protein>
<evidence type="ECO:0000256" key="18">
    <source>
        <dbReference type="ARBA" id="ARBA00023180"/>
    </source>
</evidence>
<keyword evidence="10 21" id="KW-0732">Signal</keyword>
<evidence type="ECO:0000256" key="2">
    <source>
        <dbReference type="ARBA" id="ARBA00004167"/>
    </source>
</evidence>
<keyword evidence="13" id="KW-1133">Transmembrane helix</keyword>
<dbReference type="Pfam" id="PF07732">
    <property type="entry name" value="Cu-oxidase_3"/>
    <property type="match status" value="2"/>
</dbReference>
<keyword evidence="14" id="KW-0560">Oxidoreductase</keyword>
<dbReference type="GeneTree" id="ENSGT00940000160294"/>
<dbReference type="GO" id="GO:0006811">
    <property type="term" value="P:monoatomic ion transport"/>
    <property type="evidence" value="ECO:0007669"/>
    <property type="project" value="UniProtKB-KW"/>
</dbReference>
<dbReference type="PROSITE" id="PS01286">
    <property type="entry name" value="FA58C_2"/>
    <property type="match status" value="1"/>
</dbReference>
<feature type="disulfide bond" evidence="19">
    <location>
        <begin position="251"/>
        <end position="330"/>
    </location>
</feature>
<dbReference type="InterPro" id="IPR033138">
    <property type="entry name" value="Cu_oxidase_CS"/>
</dbReference>
<evidence type="ECO:0000256" key="11">
    <source>
        <dbReference type="ARBA" id="ARBA00022737"/>
    </source>
</evidence>
<evidence type="ECO:0000259" key="22">
    <source>
        <dbReference type="PROSITE" id="PS50022"/>
    </source>
</evidence>
<sequence length="1843" mass="211498">MWLRVTLLLGLLRESQTITREYNIAAVEFDWDYHHSEILDQVSSRRQNFQRSQEEIQKYTKAVYWEYTDSTFTRPKSKPSWMGILGPTIKAEVNDKVVVNFKNFASRPYSVNPIGITYWKQSEGAGYNDETSKSEKGDDEVAPGDMYTYTWEIQPETGPMLSDPQCLTYSYSSHVNPVKDFNSGLIGALLICKPGTLKSDGIQPAQDFVLLFSVFDESQTWYANSDQPTHKKQLHCINGYVNSTLPDLKVCLKSKAQWHLIGMGTSPEIHSVHFQDHTLLVQNHRRISFDMTPMTFATVQLNALKPGKFLVSCQLHQNAGMVAYFTVEACAVEMSNRKVNQDHEDEEYYYNYEDILEGLQEIQSPLQVRSSVKLQSKIWVHFIAVEEITWDYAPDLYNLKDRKLASLYLEKNSKRIGKQYKKAVYSEYTDGKFTTRIQKQEKDKGIMGPVLRGEVGDEIRIVFKNLASRPYNIYPQGLTSVRPFVDSGPAKGKNLKFFAIKPNESFIYSWNITSEDGPTSADPRCLTRIYSSTIDPIKDVASGLIGPLLICYKKTLDTRGKVVKSDKEKHLLFAVFDENQSWYINENIQQYCTDCSNADRTSAEFYKSNLMYSINGYMYDNLHFKVCLGDIAFWHVMYIGAQNEFFSVYFSGNTFQLDNMYEVVLTLFPMSAETVYMEFEKMGEWIIGALDSNIRDRGMRAKYTVYNCDREDKNMITNPEEDDYYEVLDYIEHGWSPRGFNEKNRMAVIKRCKKMPTFNATSGPQNDTAKAQNPNCKIKSTQIIEDKISKAVKSLEEPTEDGNVSSNLMSPTDIKEDLQSPSVKSQTALFSQEENATVGEKLNKPGTTEVPDITMIPTIPISHNLHSGANGIDGMPNHTISGEPYEHKIEENREMRYQRSVDSQEKRRNSKSGNMTLNLPQNIANSEKKYKNGSLKSEKNISERMTTVVPLARTNNKRTENKILPQTNKLKTNDAKFKSPTEKGRLLSINTFLNETNKSDKKFNVSERNKERSTHRPQVELSKIYENISNSENINLQNSFIKEHSKPDKSIFNSGVEVKGNDRINKNNLHEEGSNIKSTQIFKRENQKELNSQHENQVLKDLGTKELLNLNQTNEINKSTVKTIKSEKGVKQNVTDSKKTEQKTEEVQVNSSAINRLPDKNPDASYYDEYSLGENDTQEDFDIYDEGGFNVRTNEGRIRYYFIAAVEVMWNFGIKKAPQETQSRSKKNEWQKSFPEYKKVIFREYLDSEFTNMAVRGEMEEHLGILGPVIRAEINDFIVVIFRNLASRPYSFHLHGVYDKVQNSHIYEASKEASEAVQPNETRKYSWKVTKREGPTNKEFDCKTWAYYSNLNTEKDIHSGLIGPLLICKPGTLSTVFGRQLSIQEYSLFFMVFDENKSWYVDENISRNCPKQCQINRNDEIYKTNNMFSAINGYTAETLPGLLAAQHEVTRWHLLSMGNFKEAHAVHFHGQTFTFRRNDQEHRTSIYNLYPGTFGTIEMTASKVGSWLIECRTGNHQFTGMRAKFLIYNPKCTEPLGMMSGVIQDEQITSSGHYGDWQPKLARLDFSGSINAWSGLDTKSWIQVDLLRPMLIHGIKTQGAKQYFSDYYIAQFLISYSSDNEKWKRYKGNVTNTEKIFGGNVDGSAIKENVFSPPIVARYIKVHPLSFNKRPTLRMELIGCDLNSCSLPLGMERGLIQDNQISASSFFKNWVSSWTPSLARLNLQGRINAWRPKVNNPHEWLQVDFMEVKRITGIITQGAKEIFTYMFIKEFSISVSNDGVIWSDVQEDDGSKKKVFQGNQNTNESNLNIFDPPLFSRYIRIYPTSWNSGIALRLEFLGCDTQQ</sequence>
<feature type="disulfide bond" evidence="19">
    <location>
        <begin position="1342"/>
        <end position="1368"/>
    </location>
</feature>
<dbReference type="InterPro" id="IPR008979">
    <property type="entry name" value="Galactose-bd-like_sf"/>
</dbReference>
<dbReference type="GO" id="GO:0004322">
    <property type="term" value="F:ferroxidase activity"/>
    <property type="evidence" value="ECO:0007669"/>
    <property type="project" value="UniProtKB-EC"/>
</dbReference>
<dbReference type="PROSITE" id="PS01285">
    <property type="entry name" value="FA58C_1"/>
    <property type="match status" value="2"/>
</dbReference>
<keyword evidence="24" id="KW-1185">Reference proteome</keyword>
<dbReference type="InterPro" id="IPR011706">
    <property type="entry name" value="Cu-oxidase_C"/>
</dbReference>
<feature type="disulfide bond" evidence="19">
    <location>
        <begin position="525"/>
        <end position="551"/>
    </location>
</feature>
<feature type="compositionally biased region" description="Basic and acidic residues" evidence="20">
    <location>
        <begin position="891"/>
        <end position="907"/>
    </location>
</feature>
<comment type="similarity">
    <text evidence="4">Belongs to the multicopper oxidase family.</text>
</comment>
<dbReference type="Ensembl" id="ENSECRT00000027251.1">
    <property type="protein sequence ID" value="ENSECRP00000026697.1"/>
    <property type="gene ID" value="ENSECRG00000018034.1"/>
</dbReference>
<evidence type="ECO:0000313" key="24">
    <source>
        <dbReference type="Proteomes" id="UP000694620"/>
    </source>
</evidence>
<accession>A0A8C4TAW7</accession>
<dbReference type="PANTHER" id="PTHR46806">
    <property type="entry name" value="F5/8 TYPE C DOMAIN-CONTAINING PROTEIN"/>
    <property type="match status" value="1"/>
</dbReference>
<dbReference type="Gene3D" id="2.60.120.260">
    <property type="entry name" value="Galactose-binding domain-like"/>
    <property type="match status" value="2"/>
</dbReference>
<organism evidence="23 24">
    <name type="scientific">Erpetoichthys calabaricus</name>
    <name type="common">Rope fish</name>
    <name type="synonym">Calamoichthys calabaricus</name>
    <dbReference type="NCBI Taxonomy" id="27687"/>
    <lineage>
        <taxon>Eukaryota</taxon>
        <taxon>Metazoa</taxon>
        <taxon>Chordata</taxon>
        <taxon>Craniata</taxon>
        <taxon>Vertebrata</taxon>
        <taxon>Euteleostomi</taxon>
        <taxon>Actinopterygii</taxon>
        <taxon>Polypteriformes</taxon>
        <taxon>Polypteridae</taxon>
        <taxon>Erpetoichthys</taxon>
    </lineage>
</organism>
<dbReference type="PROSITE" id="PS00079">
    <property type="entry name" value="MULTICOPPER_OXIDASE1"/>
    <property type="match status" value="1"/>
</dbReference>
<keyword evidence="11" id="KW-0677">Repeat</keyword>
<name>A0A8C4TAW7_ERPCA</name>
<gene>
    <name evidence="23" type="primary">F8</name>
</gene>
<dbReference type="FunFam" id="2.60.40.420:FF:000002">
    <property type="entry name" value="Hephaestin like 1"/>
    <property type="match status" value="1"/>
</dbReference>
<feature type="domain" description="F5/8 type C" evidence="22">
    <location>
        <begin position="1685"/>
        <end position="1839"/>
    </location>
</feature>
<feature type="chain" id="PRO_5034859433" description="ferroxidase" evidence="21">
    <location>
        <begin position="18"/>
        <end position="1843"/>
    </location>
</feature>
<reference evidence="23" key="2">
    <citation type="submission" date="2025-08" db="UniProtKB">
        <authorList>
            <consortium name="Ensembl"/>
        </authorList>
    </citation>
    <scope>IDENTIFICATION</scope>
</reference>
<proteinExistence type="inferred from homology"/>
<evidence type="ECO:0000256" key="14">
    <source>
        <dbReference type="ARBA" id="ARBA00023002"/>
    </source>
</evidence>
<evidence type="ECO:0000256" key="4">
    <source>
        <dbReference type="ARBA" id="ARBA00010609"/>
    </source>
</evidence>
<dbReference type="Pfam" id="PF07731">
    <property type="entry name" value="Cu-oxidase_2"/>
    <property type="match status" value="1"/>
</dbReference>
<evidence type="ECO:0000256" key="5">
    <source>
        <dbReference type="ARBA" id="ARBA00013107"/>
    </source>
</evidence>
<dbReference type="PANTHER" id="PTHR46806:SF7">
    <property type="entry name" value="COAGULATION FACTOR VIII"/>
    <property type="match status" value="1"/>
</dbReference>
<evidence type="ECO:0000256" key="15">
    <source>
        <dbReference type="ARBA" id="ARBA00023065"/>
    </source>
</evidence>
<keyword evidence="8" id="KW-0812">Transmembrane</keyword>
<keyword evidence="17 19" id="KW-1015">Disulfide bond</keyword>
<feature type="compositionally biased region" description="Polar residues" evidence="20">
    <location>
        <begin position="911"/>
        <end position="925"/>
    </location>
</feature>
<evidence type="ECO:0000256" key="20">
    <source>
        <dbReference type="SAM" id="MobiDB-lite"/>
    </source>
</evidence>
<dbReference type="InterPro" id="IPR024715">
    <property type="entry name" value="Factor_5/8-like"/>
</dbReference>
<feature type="signal peptide" evidence="21">
    <location>
        <begin position="1"/>
        <end position="17"/>
    </location>
</feature>
<evidence type="ECO:0000313" key="23">
    <source>
        <dbReference type="Ensembl" id="ENSECRP00000026697.1"/>
    </source>
</evidence>
<dbReference type="FunFam" id="2.60.40.420:FF:000028">
    <property type="entry name" value="Ceruloplasmin"/>
    <property type="match status" value="1"/>
</dbReference>
<evidence type="ECO:0000256" key="7">
    <source>
        <dbReference type="ARBA" id="ARBA00022525"/>
    </source>
</evidence>
<feature type="disulfide bond" evidence="19">
    <location>
        <begin position="1409"/>
        <end position="1413"/>
    </location>
</feature>
<dbReference type="PROSITE" id="PS50022">
    <property type="entry name" value="FA58C_3"/>
    <property type="match status" value="2"/>
</dbReference>
<dbReference type="FunFam" id="2.60.120.260:FF:000002">
    <property type="entry name" value="Coagulation factor VIII"/>
    <property type="match status" value="2"/>
</dbReference>
<dbReference type="SUPFAM" id="SSF49503">
    <property type="entry name" value="Cupredoxins"/>
    <property type="match status" value="6"/>
</dbReference>
<dbReference type="InterPro" id="IPR050633">
    <property type="entry name" value="Neuropilin_MCO_CoagFactor"/>
</dbReference>
<feature type="disulfide bond" evidence="19">
    <location>
        <begin position="166"/>
        <end position="192"/>
    </location>
</feature>
<dbReference type="GO" id="GO:0005886">
    <property type="term" value="C:plasma membrane"/>
    <property type="evidence" value="ECO:0007669"/>
    <property type="project" value="TreeGrafter"/>
</dbReference>
<feature type="disulfide bond" evidence="19">
    <location>
        <begin position="1532"/>
        <end position="1680"/>
    </location>
</feature>
<evidence type="ECO:0000256" key="12">
    <source>
        <dbReference type="ARBA" id="ARBA00022837"/>
    </source>
</evidence>
<keyword evidence="9" id="KW-0479">Metal-binding</keyword>
<feature type="disulfide bond" evidence="19">
    <location>
        <begin position="627"/>
        <end position="708"/>
    </location>
</feature>
<keyword evidence="7" id="KW-0964">Secreted</keyword>
<dbReference type="InterPro" id="IPR008972">
    <property type="entry name" value="Cupredoxin"/>
</dbReference>
<evidence type="ECO:0000256" key="19">
    <source>
        <dbReference type="PIRSR" id="PIRSR000354-1"/>
    </source>
</evidence>
<feature type="domain" description="F5/8 type C" evidence="22">
    <location>
        <begin position="1532"/>
        <end position="1680"/>
    </location>
</feature>
<keyword evidence="16" id="KW-0472">Membrane</keyword>
<dbReference type="InterPro" id="IPR011707">
    <property type="entry name" value="Cu-oxidase-like_N"/>
</dbReference>
<evidence type="ECO:0000256" key="21">
    <source>
        <dbReference type="SAM" id="SignalP"/>
    </source>
</evidence>
<dbReference type="SMART" id="SM00231">
    <property type="entry name" value="FA58C"/>
    <property type="match status" value="2"/>
</dbReference>
<dbReference type="FunFam" id="2.60.40.420:FF:000011">
    <property type="entry name" value="Coagulation factor VIII (Predicted)"/>
    <property type="match status" value="1"/>
</dbReference>
<keyword evidence="6" id="KW-0813">Transport</keyword>
<evidence type="ECO:0000256" key="6">
    <source>
        <dbReference type="ARBA" id="ARBA00022448"/>
    </source>
</evidence>
<evidence type="ECO:0000256" key="16">
    <source>
        <dbReference type="ARBA" id="ARBA00023136"/>
    </source>
</evidence>
<reference evidence="23" key="1">
    <citation type="submission" date="2021-06" db="EMBL/GenBank/DDBJ databases">
        <authorList>
            <consortium name="Wellcome Sanger Institute Data Sharing"/>
        </authorList>
    </citation>
    <scope>NUCLEOTIDE SEQUENCE [LARGE SCALE GENOMIC DNA]</scope>
</reference>
<keyword evidence="15" id="KW-0406">Ion transport</keyword>
<evidence type="ECO:0000256" key="1">
    <source>
        <dbReference type="ARBA" id="ARBA00001935"/>
    </source>
</evidence>
<evidence type="ECO:0000256" key="10">
    <source>
        <dbReference type="ARBA" id="ARBA00022729"/>
    </source>
</evidence>
<dbReference type="GO" id="GO:0005576">
    <property type="term" value="C:extracellular region"/>
    <property type="evidence" value="ECO:0007669"/>
    <property type="project" value="UniProtKB-SubCell"/>
</dbReference>
<keyword evidence="18" id="KW-0325">Glycoprotein</keyword>
<evidence type="ECO:0000256" key="3">
    <source>
        <dbReference type="ARBA" id="ARBA00004613"/>
    </source>
</evidence>
<comment type="subcellular location">
    <subcellularLocation>
        <location evidence="2">Membrane</location>
        <topology evidence="2">Single-pass membrane protein</topology>
    </subcellularLocation>
    <subcellularLocation>
        <location evidence="3">Secreted</location>
    </subcellularLocation>
</comment>
<dbReference type="Proteomes" id="UP000694620">
    <property type="component" value="Chromosome 12"/>
</dbReference>
<evidence type="ECO:0000256" key="9">
    <source>
        <dbReference type="ARBA" id="ARBA00022723"/>
    </source>
</evidence>
<evidence type="ECO:0000256" key="17">
    <source>
        <dbReference type="ARBA" id="ARBA00023157"/>
    </source>
</evidence>
<dbReference type="PIRSF" id="PIRSF000354">
    <property type="entry name" value="Factors_V_VIII"/>
    <property type="match status" value="1"/>
</dbReference>
<dbReference type="EC" id="1.16.3.1" evidence="5"/>
<feature type="region of interest" description="Disordered" evidence="20">
    <location>
        <begin position="891"/>
        <end position="933"/>
    </location>
</feature>
<evidence type="ECO:0000256" key="13">
    <source>
        <dbReference type="ARBA" id="ARBA00022989"/>
    </source>
</evidence>
<dbReference type="Gene3D" id="2.60.40.420">
    <property type="entry name" value="Cupredoxins - blue copper proteins"/>
    <property type="match status" value="5"/>
</dbReference>
<reference evidence="23" key="3">
    <citation type="submission" date="2025-09" db="UniProtKB">
        <authorList>
            <consortium name="Ensembl"/>
        </authorList>
    </citation>
    <scope>IDENTIFICATION</scope>
</reference>
<dbReference type="SUPFAM" id="SSF49785">
    <property type="entry name" value="Galactose-binding domain-like"/>
    <property type="match status" value="2"/>
</dbReference>
<dbReference type="CDD" id="cd00057">
    <property type="entry name" value="FA58C"/>
    <property type="match status" value="2"/>
</dbReference>
<dbReference type="GO" id="GO:0038023">
    <property type="term" value="F:signaling receptor activity"/>
    <property type="evidence" value="ECO:0007669"/>
    <property type="project" value="TreeGrafter"/>
</dbReference>
<keyword evidence="12" id="KW-0106">Calcium</keyword>
<evidence type="ECO:0000256" key="8">
    <source>
        <dbReference type="ARBA" id="ARBA00022692"/>
    </source>
</evidence>
<dbReference type="GO" id="GO:0005507">
    <property type="term" value="F:copper ion binding"/>
    <property type="evidence" value="ECO:0007669"/>
    <property type="project" value="InterPro"/>
</dbReference>